<feature type="transmembrane region" description="Helical" evidence="7">
    <location>
        <begin position="43"/>
        <end position="62"/>
    </location>
</feature>
<keyword evidence="5 7" id="KW-1133">Transmembrane helix</keyword>
<dbReference type="EMBL" id="JRKS01000022">
    <property type="protein sequence ID" value="KGJ07338.1"/>
    <property type="molecule type" value="Genomic_DNA"/>
</dbReference>
<name>A0A099FAR7_9RHOB</name>
<evidence type="ECO:0000256" key="6">
    <source>
        <dbReference type="ARBA" id="ARBA00023136"/>
    </source>
</evidence>
<dbReference type="InterPro" id="IPR002010">
    <property type="entry name" value="T3SS_IM_R"/>
</dbReference>
<accession>A0A099FAR7</accession>
<evidence type="ECO:0000256" key="5">
    <source>
        <dbReference type="ARBA" id="ARBA00022989"/>
    </source>
</evidence>
<evidence type="ECO:0000313" key="9">
    <source>
        <dbReference type="Proteomes" id="UP000029917"/>
    </source>
</evidence>
<feature type="transmembrane region" description="Helical" evidence="7">
    <location>
        <begin position="6"/>
        <end position="31"/>
    </location>
</feature>
<dbReference type="Pfam" id="PF01311">
    <property type="entry name" value="Bac_export_1"/>
    <property type="match status" value="1"/>
</dbReference>
<keyword evidence="8" id="KW-0966">Cell projection</keyword>
<keyword evidence="8" id="KW-0969">Cilium</keyword>
<evidence type="ECO:0000313" key="8">
    <source>
        <dbReference type="EMBL" id="KGJ07338.1"/>
    </source>
</evidence>
<keyword evidence="6 7" id="KW-0472">Membrane</keyword>
<dbReference type="OrthoDB" id="9779817at2"/>
<comment type="caution">
    <text evidence="8">The sequence shown here is derived from an EMBL/GenBank/DDBJ whole genome shotgun (WGS) entry which is preliminary data.</text>
</comment>
<dbReference type="AlphaFoldDB" id="A0A099FAR7"/>
<feature type="transmembrane region" description="Helical" evidence="7">
    <location>
        <begin position="178"/>
        <end position="199"/>
    </location>
</feature>
<feature type="transmembrane region" description="Helical" evidence="7">
    <location>
        <begin position="68"/>
        <end position="88"/>
    </location>
</feature>
<dbReference type="GO" id="GO:0006605">
    <property type="term" value="P:protein targeting"/>
    <property type="evidence" value="ECO:0007669"/>
    <property type="project" value="InterPro"/>
</dbReference>
<feature type="transmembrane region" description="Helical" evidence="7">
    <location>
        <begin position="126"/>
        <end position="149"/>
    </location>
</feature>
<dbReference type="STRING" id="690417.IC63_08685"/>
<protein>
    <submittedName>
        <fullName evidence="8">Flagellar biosynthetic protein FliR</fullName>
    </submittedName>
</protein>
<evidence type="ECO:0000256" key="2">
    <source>
        <dbReference type="ARBA" id="ARBA00009772"/>
    </source>
</evidence>
<gene>
    <name evidence="8" type="ORF">IC63_08685</name>
</gene>
<reference evidence="8 9" key="2">
    <citation type="submission" date="2014-10" db="EMBL/GenBank/DDBJ databases">
        <title>Paracoccus sanguinis sp. nov., isolated from clinical specimens of New York State patients.</title>
        <authorList>
            <person name="Mingle L.A."/>
            <person name="Cole J.A."/>
            <person name="Lapierre P."/>
            <person name="Musser K.A."/>
        </authorList>
    </citation>
    <scope>NUCLEOTIDE SEQUENCE [LARGE SCALE GENOMIC DNA]</scope>
    <source>
        <strain evidence="8 9">HAMBI 3106</strain>
    </source>
</reference>
<keyword evidence="8" id="KW-0282">Flagellum</keyword>
<organism evidence="8 9">
    <name type="scientific">Paracoccus sphaerophysae</name>
    <dbReference type="NCBI Taxonomy" id="690417"/>
    <lineage>
        <taxon>Bacteria</taxon>
        <taxon>Pseudomonadati</taxon>
        <taxon>Pseudomonadota</taxon>
        <taxon>Alphaproteobacteria</taxon>
        <taxon>Rhodobacterales</taxon>
        <taxon>Paracoccaceae</taxon>
        <taxon>Paracoccus</taxon>
    </lineage>
</organism>
<keyword evidence="4 7" id="KW-0812">Transmembrane</keyword>
<dbReference type="GO" id="GO:0005886">
    <property type="term" value="C:plasma membrane"/>
    <property type="evidence" value="ECO:0007669"/>
    <property type="project" value="UniProtKB-SubCell"/>
</dbReference>
<reference evidence="8 9" key="1">
    <citation type="submission" date="2014-09" db="EMBL/GenBank/DDBJ databases">
        <authorList>
            <person name="McGinnis J.M."/>
            <person name="Wolfgang W.J."/>
        </authorList>
    </citation>
    <scope>NUCLEOTIDE SEQUENCE [LARGE SCALE GENOMIC DNA]</scope>
    <source>
        <strain evidence="8 9">HAMBI 3106</strain>
    </source>
</reference>
<keyword evidence="3" id="KW-1003">Cell membrane</keyword>
<evidence type="ECO:0000256" key="7">
    <source>
        <dbReference type="SAM" id="Phobius"/>
    </source>
</evidence>
<dbReference type="PRINTS" id="PR00953">
    <property type="entry name" value="TYPE3IMRPROT"/>
</dbReference>
<dbReference type="RefSeq" id="WP_036719048.1">
    <property type="nucleotide sequence ID" value="NZ_JRKS01000022.1"/>
</dbReference>
<comment type="subcellular location">
    <subcellularLocation>
        <location evidence="1">Cell membrane</location>
        <topology evidence="1">Multi-pass membrane protein</topology>
    </subcellularLocation>
</comment>
<evidence type="ECO:0000256" key="3">
    <source>
        <dbReference type="ARBA" id="ARBA00022475"/>
    </source>
</evidence>
<dbReference type="Proteomes" id="UP000029917">
    <property type="component" value="Unassembled WGS sequence"/>
</dbReference>
<proteinExistence type="inferred from homology"/>
<dbReference type="PANTHER" id="PTHR30065:SF8">
    <property type="entry name" value="FLAGELLAR BIOSYNTHETIC PROTEIN FLIR"/>
    <property type="match status" value="1"/>
</dbReference>
<sequence>MIPDDAFAALVALAAPWLLIYGRVQAFLLALPATGERLLPIRVRAALGLALTPLFAAAAPTAVPDDLLSIAALMAAEIVTGLVMGLMVRVVAMALDIGSTALAQSASLSALLGMSEDMPPHPIGNLMHLAGLAVLMALGLPVLICQFLADSFRMMAPGSWPEIGTLWPAFGALVRHGFVLALLIASPFILGGLLFQMLSGVVARVMPAMPVVFIAAPAAVLLALVALTVLLPGILAIWANDLMSLHLPALR</sequence>
<comment type="similarity">
    <text evidence="2">Belongs to the FliR/MopE/SpaR family.</text>
</comment>
<evidence type="ECO:0000256" key="4">
    <source>
        <dbReference type="ARBA" id="ARBA00022692"/>
    </source>
</evidence>
<dbReference type="PANTHER" id="PTHR30065">
    <property type="entry name" value="FLAGELLAR BIOSYNTHETIC PROTEIN FLIR"/>
    <property type="match status" value="1"/>
</dbReference>
<keyword evidence="9" id="KW-1185">Reference proteome</keyword>
<evidence type="ECO:0000256" key="1">
    <source>
        <dbReference type="ARBA" id="ARBA00004651"/>
    </source>
</evidence>
<feature type="transmembrane region" description="Helical" evidence="7">
    <location>
        <begin position="211"/>
        <end position="238"/>
    </location>
</feature>